<comment type="caution">
    <text evidence="1">The sequence shown here is derived from an EMBL/GenBank/DDBJ whole genome shotgun (WGS) entry which is preliminary data.</text>
</comment>
<evidence type="ECO:0000313" key="1">
    <source>
        <dbReference type="EMBL" id="KAJ1256959.1"/>
    </source>
</evidence>
<dbReference type="Proteomes" id="UP001164776">
    <property type="component" value="Unassembled WGS sequence"/>
</dbReference>
<evidence type="ECO:0000313" key="2">
    <source>
        <dbReference type="Proteomes" id="UP001164776"/>
    </source>
</evidence>
<sequence>MEMFNCSFLAPPDSSKNSLINSTVQFAQVKSVFVFRTCDRSSIERNILQRGDNVNLKGRIKLFLHYQGNALAESTFIRALRTLVYVFCDDFKKKAKNDDVSV</sequence>
<name>A0A9W8CEZ6_9POAL</name>
<gene>
    <name evidence="1" type="ORF">BS78_K261800</name>
</gene>
<accession>A0A9W8CEZ6</accession>
<organism evidence="1 2">
    <name type="scientific">Paspalum vaginatum</name>
    <name type="common">seashore paspalum</name>
    <dbReference type="NCBI Taxonomy" id="158149"/>
    <lineage>
        <taxon>Eukaryota</taxon>
        <taxon>Viridiplantae</taxon>
        <taxon>Streptophyta</taxon>
        <taxon>Embryophyta</taxon>
        <taxon>Tracheophyta</taxon>
        <taxon>Spermatophyta</taxon>
        <taxon>Magnoliopsida</taxon>
        <taxon>Liliopsida</taxon>
        <taxon>Poales</taxon>
        <taxon>Poaceae</taxon>
        <taxon>PACMAD clade</taxon>
        <taxon>Panicoideae</taxon>
        <taxon>Andropogonodae</taxon>
        <taxon>Paspaleae</taxon>
        <taxon>Paspalinae</taxon>
        <taxon>Paspalum</taxon>
    </lineage>
</organism>
<protein>
    <submittedName>
        <fullName evidence="1">Uncharacterized protein</fullName>
    </submittedName>
</protein>
<proteinExistence type="predicted"/>
<dbReference type="AlphaFoldDB" id="A0A9W8CEZ6"/>
<dbReference type="EMBL" id="MU629454">
    <property type="protein sequence ID" value="KAJ1256959.1"/>
    <property type="molecule type" value="Genomic_DNA"/>
</dbReference>
<keyword evidence="2" id="KW-1185">Reference proteome</keyword>
<reference evidence="1 2" key="1">
    <citation type="submission" date="2022-10" db="EMBL/GenBank/DDBJ databases">
        <title>WGS assembly of Paspalum vaginatum 540-79.</title>
        <authorList>
            <person name="Sun G."/>
            <person name="Wase N."/>
            <person name="Shu S."/>
            <person name="Jenkins J."/>
            <person name="Zhou B."/>
            <person name="Torres-Rodriguez J."/>
            <person name="Chen C."/>
            <person name="Sandor L."/>
            <person name="Plott C."/>
            <person name="Yoshinga Y."/>
            <person name="Daum C."/>
            <person name="Qi P."/>
            <person name="Barry K."/>
            <person name="Lipzen A."/>
            <person name="Berry L."/>
            <person name="Pedersen C."/>
            <person name="Gottilla T."/>
            <person name="Foltz A."/>
            <person name="Yu H."/>
            <person name="O'Malley R."/>
            <person name="Zhang C."/>
            <person name="Devos K."/>
            <person name="Sigmon B."/>
            <person name="Yu B."/>
            <person name="Obata T."/>
            <person name="Schmutz J."/>
            <person name="Schnable J."/>
        </authorList>
    </citation>
    <scope>NUCLEOTIDE SEQUENCE [LARGE SCALE GENOMIC DNA]</scope>
    <source>
        <strain evidence="2">cv. 540-79</strain>
    </source>
</reference>